<dbReference type="AlphaFoldDB" id="A0A0C9M058"/>
<evidence type="ECO:0000313" key="3">
    <source>
        <dbReference type="EMBL" id="GAN01241.1"/>
    </source>
</evidence>
<dbReference type="EMBL" id="DF836294">
    <property type="protein sequence ID" value="GAN01241.1"/>
    <property type="molecule type" value="Genomic_DNA"/>
</dbReference>
<feature type="transmembrane region" description="Helical" evidence="2">
    <location>
        <begin position="6"/>
        <end position="28"/>
    </location>
</feature>
<dbReference type="OrthoDB" id="2213951at2759"/>
<evidence type="ECO:0000256" key="1">
    <source>
        <dbReference type="SAM" id="MobiDB-lite"/>
    </source>
</evidence>
<dbReference type="Proteomes" id="UP000053815">
    <property type="component" value="Unassembled WGS sequence"/>
</dbReference>
<accession>A0A0C9M058</accession>
<name>A0A0C9M058_9FUNG</name>
<feature type="region of interest" description="Disordered" evidence="1">
    <location>
        <begin position="147"/>
        <end position="205"/>
    </location>
</feature>
<proteinExistence type="predicted"/>
<feature type="compositionally biased region" description="Polar residues" evidence="1">
    <location>
        <begin position="147"/>
        <end position="175"/>
    </location>
</feature>
<gene>
    <name evidence="3" type="ORF">MAM1_0005c00673</name>
</gene>
<keyword evidence="2" id="KW-1133">Transmembrane helix</keyword>
<keyword evidence="2" id="KW-0812">Transmembrane</keyword>
<sequence>MESWKWALIGVGIAVFLAINAIVVYCLYHRRNTETINVASKEEEGHQSVDSNTIDEGVVANDPKDPDIDMAIQQQQQDYTAAVQTALSPPRPHHIITKEKPLTTSAHIIHEQAEKEPQELRVFSLSPLHVQSSEATVAAITRPSEKTNSICSTSTTTDRSMTPFQHTNTTPTINSVWRGPTPPWTQHPNRYRNSSVEMNKQRNVD</sequence>
<feature type="compositionally biased region" description="Polar residues" evidence="1">
    <location>
        <begin position="186"/>
        <end position="198"/>
    </location>
</feature>
<reference evidence="3" key="1">
    <citation type="submission" date="2014-09" db="EMBL/GenBank/DDBJ databases">
        <title>Draft genome sequence of an oleaginous Mucoromycotina fungus Mucor ambiguus NBRC6742.</title>
        <authorList>
            <person name="Takeda I."/>
            <person name="Yamane N."/>
            <person name="Morita T."/>
            <person name="Tamano K."/>
            <person name="Machida M."/>
            <person name="Baker S."/>
            <person name="Koike H."/>
        </authorList>
    </citation>
    <scope>NUCLEOTIDE SEQUENCE</scope>
    <source>
        <strain evidence="3">NBRC 6742</strain>
    </source>
</reference>
<evidence type="ECO:0000256" key="2">
    <source>
        <dbReference type="SAM" id="Phobius"/>
    </source>
</evidence>
<evidence type="ECO:0000313" key="4">
    <source>
        <dbReference type="Proteomes" id="UP000053815"/>
    </source>
</evidence>
<organism evidence="3">
    <name type="scientific">Mucor ambiguus</name>
    <dbReference type="NCBI Taxonomy" id="91626"/>
    <lineage>
        <taxon>Eukaryota</taxon>
        <taxon>Fungi</taxon>
        <taxon>Fungi incertae sedis</taxon>
        <taxon>Mucoromycota</taxon>
        <taxon>Mucoromycotina</taxon>
        <taxon>Mucoromycetes</taxon>
        <taxon>Mucorales</taxon>
        <taxon>Mucorineae</taxon>
        <taxon>Mucoraceae</taxon>
        <taxon>Mucor</taxon>
    </lineage>
</organism>
<protein>
    <submittedName>
        <fullName evidence="3">Uncharacterized protein</fullName>
    </submittedName>
</protein>
<keyword evidence="4" id="KW-1185">Reference proteome</keyword>
<keyword evidence="2" id="KW-0472">Membrane</keyword>